<organism evidence="1 2">
    <name type="scientific">Formosa maritima</name>
    <dbReference type="NCBI Taxonomy" id="2592046"/>
    <lineage>
        <taxon>Bacteria</taxon>
        <taxon>Pseudomonadati</taxon>
        <taxon>Bacteroidota</taxon>
        <taxon>Flavobacteriia</taxon>
        <taxon>Flavobacteriales</taxon>
        <taxon>Flavobacteriaceae</taxon>
        <taxon>Formosa</taxon>
    </lineage>
</organism>
<dbReference type="OrthoDB" id="2057768at2"/>
<comment type="caution">
    <text evidence="1">The sequence shown here is derived from an EMBL/GenBank/DDBJ whole genome shotgun (WGS) entry which is preliminary data.</text>
</comment>
<sequence>MAKTIKITASELYNELVDNFKIKEKIGSVEIKLGNITAKYNGKDAIGDLLQEWLGEWMRSKNYYFRTKVNTQEFPDFLLSESDTKDFLELKTFNASASPAFDIANFDSYCTSLLKIPERIDADYLIFSYKMKNSELSIDNVWLKKVWEMASPSGQDPIKLQVKRNQIYNIRPCTWYSTRLKFPPFNNKKEFLKAISETHKEYPQCDQYKKNWLKIVETKYFENTGVKL</sequence>
<protein>
    <submittedName>
        <fullName evidence="1">NgoBV family restriction endonuclease</fullName>
    </submittedName>
</protein>
<keyword evidence="2" id="KW-1185">Reference proteome</keyword>
<proteinExistence type="predicted"/>
<dbReference type="GO" id="GO:0009036">
    <property type="term" value="F:type II site-specific deoxyribonuclease activity"/>
    <property type="evidence" value="ECO:0007669"/>
    <property type="project" value="InterPro"/>
</dbReference>
<name>A0A5D0GLZ3_9FLAO</name>
<reference evidence="1 2" key="1">
    <citation type="submission" date="2019-08" db="EMBL/GenBank/DDBJ databases">
        <title>Formosa sediminis sp. nov., isolated from marine sediment.</title>
        <authorList>
            <person name="Cao W.R."/>
        </authorList>
    </citation>
    <scope>NUCLEOTIDE SEQUENCE [LARGE SCALE GENOMIC DNA]</scope>
    <source>
        <strain evidence="1 2">1494</strain>
    </source>
</reference>
<keyword evidence="1" id="KW-0255">Endonuclease</keyword>
<dbReference type="EMBL" id="VSFC01000004">
    <property type="protein sequence ID" value="TYA59891.1"/>
    <property type="molecule type" value="Genomic_DNA"/>
</dbReference>
<dbReference type="Proteomes" id="UP000324550">
    <property type="component" value="Unassembled WGS sequence"/>
</dbReference>
<dbReference type="RefSeq" id="WP_148452327.1">
    <property type="nucleotide sequence ID" value="NZ_VSFC01000004.1"/>
</dbReference>
<dbReference type="Pfam" id="PF09564">
    <property type="entry name" value="RE_NgoBV"/>
    <property type="match status" value="1"/>
</dbReference>
<gene>
    <name evidence="1" type="ORF">FVF61_00965</name>
</gene>
<keyword evidence="1" id="KW-0378">Hydrolase</keyword>
<accession>A0A5D0GLZ3</accession>
<keyword evidence="1" id="KW-0540">Nuclease</keyword>
<evidence type="ECO:0000313" key="2">
    <source>
        <dbReference type="Proteomes" id="UP000324550"/>
    </source>
</evidence>
<dbReference type="AlphaFoldDB" id="A0A5D0GLZ3"/>
<evidence type="ECO:0000313" key="1">
    <source>
        <dbReference type="EMBL" id="TYA59891.1"/>
    </source>
</evidence>
<dbReference type="InterPro" id="IPR019064">
    <property type="entry name" value="Restrct_endonuc_II_NlaIV"/>
</dbReference>